<proteinExistence type="predicted"/>
<name>A0A645DCG4_9ZZZZ</name>
<reference evidence="1" key="1">
    <citation type="submission" date="2019-08" db="EMBL/GenBank/DDBJ databases">
        <authorList>
            <person name="Kucharzyk K."/>
            <person name="Murdoch R.W."/>
            <person name="Higgins S."/>
            <person name="Loffler F."/>
        </authorList>
    </citation>
    <scope>NUCLEOTIDE SEQUENCE</scope>
</reference>
<dbReference type="EMBL" id="VSSQ01034833">
    <property type="protein sequence ID" value="MPM86907.1"/>
    <property type="molecule type" value="Genomic_DNA"/>
</dbReference>
<protein>
    <submittedName>
        <fullName evidence="1">Uncharacterized protein</fullName>
    </submittedName>
</protein>
<comment type="caution">
    <text evidence="1">The sequence shown here is derived from an EMBL/GenBank/DDBJ whole genome shotgun (WGS) entry which is preliminary data.</text>
</comment>
<accession>A0A645DCG4</accession>
<gene>
    <name evidence="1" type="ORF">SDC9_134000</name>
</gene>
<organism evidence="1">
    <name type="scientific">bioreactor metagenome</name>
    <dbReference type="NCBI Taxonomy" id="1076179"/>
    <lineage>
        <taxon>unclassified sequences</taxon>
        <taxon>metagenomes</taxon>
        <taxon>ecological metagenomes</taxon>
    </lineage>
</organism>
<sequence length="65" mass="7676">MRDKELNKQWIRDNKVMYSINLMRSTDMDIIDYINTTKENGGTVQGAIKEAIRFFLAHKDIKDIQ</sequence>
<evidence type="ECO:0000313" key="1">
    <source>
        <dbReference type="EMBL" id="MPM86907.1"/>
    </source>
</evidence>
<dbReference type="AlphaFoldDB" id="A0A645DCG4"/>